<comment type="caution">
    <text evidence="2">The sequence shown here is derived from an EMBL/GenBank/DDBJ whole genome shotgun (WGS) entry which is preliminary data.</text>
</comment>
<sequence>MSQQLILDERLDAAKNLAWWLYLGHALSFVFSLGAFSFIPLIINYVKRPETEGSFVHSHHSWQIRSFWWYLVWMAVGVALFLTIIGIPLAWLVWVGAWLWKAYRLIAGISALNQNRPMPE</sequence>
<evidence type="ECO:0008006" key="4">
    <source>
        <dbReference type="Google" id="ProtNLM"/>
    </source>
</evidence>
<feature type="transmembrane region" description="Helical" evidence="1">
    <location>
        <begin position="20"/>
        <end position="46"/>
    </location>
</feature>
<organism evidence="2 3">
    <name type="scientific">Rugamonas fusca</name>
    <dbReference type="NCBI Taxonomy" id="2758568"/>
    <lineage>
        <taxon>Bacteria</taxon>
        <taxon>Pseudomonadati</taxon>
        <taxon>Pseudomonadota</taxon>
        <taxon>Betaproteobacteria</taxon>
        <taxon>Burkholderiales</taxon>
        <taxon>Oxalobacteraceae</taxon>
        <taxon>Telluria group</taxon>
        <taxon>Rugamonas</taxon>
    </lineage>
</organism>
<dbReference type="AlphaFoldDB" id="A0A7W2EIT7"/>
<proteinExistence type="predicted"/>
<evidence type="ECO:0000313" key="2">
    <source>
        <dbReference type="EMBL" id="MBA5606686.1"/>
    </source>
</evidence>
<protein>
    <recommendedName>
        <fullName evidence="4">Transmembrane protein</fullName>
    </recommendedName>
</protein>
<name>A0A7W2EIT7_9BURK</name>
<dbReference type="RefSeq" id="WP_182218916.1">
    <property type="nucleotide sequence ID" value="NZ_JACEZS010000012.1"/>
</dbReference>
<keyword evidence="1" id="KW-0812">Transmembrane</keyword>
<keyword evidence="1" id="KW-0472">Membrane</keyword>
<reference evidence="2 3" key="1">
    <citation type="submission" date="2020-07" db="EMBL/GenBank/DDBJ databases">
        <title>Novel species isolated from subtropical streams in China.</title>
        <authorList>
            <person name="Lu H."/>
        </authorList>
    </citation>
    <scope>NUCLEOTIDE SEQUENCE [LARGE SCALE GENOMIC DNA]</scope>
    <source>
        <strain evidence="2 3">FT3S</strain>
    </source>
</reference>
<gene>
    <name evidence="2" type="ORF">H3H36_15110</name>
</gene>
<evidence type="ECO:0000256" key="1">
    <source>
        <dbReference type="SAM" id="Phobius"/>
    </source>
</evidence>
<dbReference type="Proteomes" id="UP000566711">
    <property type="component" value="Unassembled WGS sequence"/>
</dbReference>
<evidence type="ECO:0000313" key="3">
    <source>
        <dbReference type="Proteomes" id="UP000566711"/>
    </source>
</evidence>
<accession>A0A7W2EIT7</accession>
<keyword evidence="3" id="KW-1185">Reference proteome</keyword>
<keyword evidence="1" id="KW-1133">Transmembrane helix</keyword>
<dbReference type="EMBL" id="JACEZS010000012">
    <property type="protein sequence ID" value="MBA5606686.1"/>
    <property type="molecule type" value="Genomic_DNA"/>
</dbReference>
<feature type="transmembrane region" description="Helical" evidence="1">
    <location>
        <begin position="67"/>
        <end position="94"/>
    </location>
</feature>